<dbReference type="VEuPathDB" id="FungiDB:SeMB42_g01703"/>
<gene>
    <name evidence="2" type="ORF">SeLEV6574_g03884</name>
</gene>
<protein>
    <submittedName>
        <fullName evidence="2">Uncharacterized protein</fullName>
    </submittedName>
</protein>
<sequence>MGLANLVDILGFTLSPGSNSSIPSIHNSYNSQRTTIRGLSHSSAANPAQGLQSPSIPVNAETGTLLMDANEFAKEVVIKSIENELRKTKEQEQARIVYQNLAGFLIPLGGFGLFRLLTQPSHIQRCRLRVFNSFAGYGGKNAINCMLGSFLMSVLTESAIRIVAYSGRTNLEIGTGLQNSRGQLINSNVEGIHRRVVVGMLNAVTRGTGFISAYSFHRLGILWALGISPTFDNLAITVNTSFFLTLAFWTVRDIAESSIYYLLTYLTPPPSFSSLPDHINDCSKVDGACISTTPSRAVSPEPTLHSAQTTSHITQHISSGTAGHPPTPAEGDIGDELSKQRKPISARSVAERLSPPTLIYAFYPTFVARFAAMFLANIVTYPLETAVVRSIWRSSSISDSSNMTIKLERTLFDGWSTLITDLLVAGVVLEGVYCAGSLVRSYLHDKQDYAAHERREIEYVEFLSSDEYEE</sequence>
<evidence type="ECO:0000313" key="2">
    <source>
        <dbReference type="EMBL" id="TPX45394.1"/>
    </source>
</evidence>
<feature type="region of interest" description="Disordered" evidence="1">
    <location>
        <begin position="315"/>
        <end position="335"/>
    </location>
</feature>
<accession>A0A507D1U2</accession>
<dbReference type="EMBL" id="QEAM01000142">
    <property type="protein sequence ID" value="TPX45394.1"/>
    <property type="molecule type" value="Genomic_DNA"/>
</dbReference>
<evidence type="ECO:0000256" key="1">
    <source>
        <dbReference type="SAM" id="MobiDB-lite"/>
    </source>
</evidence>
<proteinExistence type="predicted"/>
<organism evidence="2 3">
    <name type="scientific">Synchytrium endobioticum</name>
    <dbReference type="NCBI Taxonomy" id="286115"/>
    <lineage>
        <taxon>Eukaryota</taxon>
        <taxon>Fungi</taxon>
        <taxon>Fungi incertae sedis</taxon>
        <taxon>Chytridiomycota</taxon>
        <taxon>Chytridiomycota incertae sedis</taxon>
        <taxon>Chytridiomycetes</taxon>
        <taxon>Synchytriales</taxon>
        <taxon>Synchytriaceae</taxon>
        <taxon>Synchytrium</taxon>
    </lineage>
</organism>
<evidence type="ECO:0000313" key="3">
    <source>
        <dbReference type="Proteomes" id="UP000320475"/>
    </source>
</evidence>
<reference evidence="2 3" key="1">
    <citation type="journal article" date="2019" name="Sci. Rep.">
        <title>Comparative genomics of chytrid fungi reveal insights into the obligate biotrophic and pathogenic lifestyle of Synchytrium endobioticum.</title>
        <authorList>
            <person name="van de Vossenberg B.T.L.H."/>
            <person name="Warris S."/>
            <person name="Nguyen H.D.T."/>
            <person name="van Gent-Pelzer M.P.E."/>
            <person name="Joly D.L."/>
            <person name="van de Geest H.C."/>
            <person name="Bonants P.J.M."/>
            <person name="Smith D.S."/>
            <person name="Levesque C.A."/>
            <person name="van der Lee T.A.J."/>
        </authorList>
    </citation>
    <scope>NUCLEOTIDE SEQUENCE [LARGE SCALE GENOMIC DNA]</scope>
    <source>
        <strain evidence="2 3">LEV6574</strain>
    </source>
</reference>
<dbReference type="AlphaFoldDB" id="A0A507D1U2"/>
<name>A0A507D1U2_9FUNG</name>
<comment type="caution">
    <text evidence="2">The sequence shown here is derived from an EMBL/GenBank/DDBJ whole genome shotgun (WGS) entry which is preliminary data.</text>
</comment>
<dbReference type="Proteomes" id="UP000320475">
    <property type="component" value="Unassembled WGS sequence"/>
</dbReference>